<evidence type="ECO:0000313" key="2">
    <source>
        <dbReference type="EMBL" id="HFK97215.1"/>
    </source>
</evidence>
<gene>
    <name evidence="2" type="ORF">ENS06_07810</name>
</gene>
<dbReference type="PANTHER" id="PTHR43014:SF4">
    <property type="entry name" value="PYRIDINE NUCLEOTIDE-DISULFIDE OXIDOREDUCTASE RCLA-RELATED"/>
    <property type="match status" value="1"/>
</dbReference>
<proteinExistence type="predicted"/>
<feature type="domain" description="FAD/NAD(P)-binding" evidence="1">
    <location>
        <begin position="2"/>
        <end position="128"/>
    </location>
</feature>
<dbReference type="AlphaFoldDB" id="A0A832A117"/>
<protein>
    <submittedName>
        <fullName evidence="2">NAD(P)/FAD-dependent oxidoreductase</fullName>
    </submittedName>
</protein>
<dbReference type="PRINTS" id="PR00368">
    <property type="entry name" value="FADPNR"/>
</dbReference>
<accession>A0A832A117</accession>
<organism evidence="2">
    <name type="scientific">Desulfacinum infernum</name>
    <dbReference type="NCBI Taxonomy" id="35837"/>
    <lineage>
        <taxon>Bacteria</taxon>
        <taxon>Pseudomonadati</taxon>
        <taxon>Thermodesulfobacteriota</taxon>
        <taxon>Syntrophobacteria</taxon>
        <taxon>Syntrophobacterales</taxon>
        <taxon>Syntrophobacteraceae</taxon>
        <taxon>Desulfacinum</taxon>
    </lineage>
</organism>
<dbReference type="GO" id="GO:0050660">
    <property type="term" value="F:flavin adenine dinucleotide binding"/>
    <property type="evidence" value="ECO:0007669"/>
    <property type="project" value="TreeGrafter"/>
</dbReference>
<dbReference type="PANTHER" id="PTHR43014">
    <property type="entry name" value="MERCURIC REDUCTASE"/>
    <property type="match status" value="1"/>
</dbReference>
<dbReference type="Gene3D" id="3.50.50.60">
    <property type="entry name" value="FAD/NAD(P)-binding domain"/>
    <property type="match status" value="2"/>
</dbReference>
<evidence type="ECO:0000259" key="1">
    <source>
        <dbReference type="Pfam" id="PF07992"/>
    </source>
</evidence>
<dbReference type="Pfam" id="PF07992">
    <property type="entry name" value="Pyr_redox_2"/>
    <property type="match status" value="1"/>
</dbReference>
<comment type="caution">
    <text evidence="2">The sequence shown here is derived from an EMBL/GenBank/DDBJ whole genome shotgun (WGS) entry which is preliminary data.</text>
</comment>
<dbReference type="GO" id="GO:0003955">
    <property type="term" value="F:NAD(P)H dehydrogenase (quinone) activity"/>
    <property type="evidence" value="ECO:0007669"/>
    <property type="project" value="TreeGrafter"/>
</dbReference>
<sequence>MFHRFGTRVPILERNRVFLPRYEPEVSDVLTFILRKEAVAIITEAQALRAAQKPNSDIEVTAMVRGKEQTFRAQKLLIATGREPNTDGIGLERVGVALDERGDVKVHDELQTNIPNLWAAGDVIGDHTESQMATPVGAHG</sequence>
<dbReference type="SUPFAM" id="SSF51905">
    <property type="entry name" value="FAD/NAD(P)-binding domain"/>
    <property type="match status" value="1"/>
</dbReference>
<dbReference type="EMBL" id="DSTK01000022">
    <property type="protein sequence ID" value="HFK97215.1"/>
    <property type="molecule type" value="Genomic_DNA"/>
</dbReference>
<reference evidence="2" key="1">
    <citation type="journal article" date="2020" name="mSystems">
        <title>Genome- and Community-Level Interaction Insights into Carbon Utilization and Element Cycling Functions of Hydrothermarchaeota in Hydrothermal Sediment.</title>
        <authorList>
            <person name="Zhou Z."/>
            <person name="Liu Y."/>
            <person name="Xu W."/>
            <person name="Pan J."/>
            <person name="Luo Z.H."/>
            <person name="Li M."/>
        </authorList>
    </citation>
    <scope>NUCLEOTIDE SEQUENCE [LARGE SCALE GENOMIC DNA]</scope>
    <source>
        <strain evidence="2">SpSt-456</strain>
    </source>
</reference>
<dbReference type="InterPro" id="IPR023753">
    <property type="entry name" value="FAD/NAD-binding_dom"/>
</dbReference>
<dbReference type="InterPro" id="IPR036188">
    <property type="entry name" value="FAD/NAD-bd_sf"/>
</dbReference>
<name>A0A832A117_9BACT</name>